<sequence length="172" mass="19319">MEPPMSEDLNSLTALVSQNHAKANKLRNDLKKCCKLLLKLVTDLSIVSEPAIHAQLITNVTTLSRMILGGSFSLAKFRRQILTDELHLSMWTRDPDLSSNLHEVAPADSMTIEPIVKHLLRLKIFLFFSLSFCSCALSLSHEPFPLAFHVAYIHSLCALYLFISFDPPRALT</sequence>
<proteinExistence type="predicted"/>
<comment type="caution">
    <text evidence="1">The sequence shown here is derived from an EMBL/GenBank/DDBJ whole genome shotgun (WGS) entry which is preliminary data.</text>
</comment>
<reference evidence="1 2" key="1">
    <citation type="submission" date="2017-11" db="EMBL/GenBank/DDBJ databases">
        <title>The genome of Rhizophagus clarus HR1 reveals common genetic basis of auxotrophy among arbuscular mycorrhizal fungi.</title>
        <authorList>
            <person name="Kobayashi Y."/>
        </authorList>
    </citation>
    <scope>NUCLEOTIDE SEQUENCE [LARGE SCALE GENOMIC DNA]</scope>
    <source>
        <strain evidence="1 2">HR1</strain>
    </source>
</reference>
<evidence type="ECO:0000313" key="1">
    <source>
        <dbReference type="EMBL" id="GBC09105.1"/>
    </source>
</evidence>
<name>A0A2Z6SCB7_9GLOM</name>
<dbReference type="AlphaFoldDB" id="A0A2Z6SCB7"/>
<dbReference type="EMBL" id="BEXD01004271">
    <property type="protein sequence ID" value="GBC09105.1"/>
    <property type="molecule type" value="Genomic_DNA"/>
</dbReference>
<organism evidence="1 2">
    <name type="scientific">Rhizophagus clarus</name>
    <dbReference type="NCBI Taxonomy" id="94130"/>
    <lineage>
        <taxon>Eukaryota</taxon>
        <taxon>Fungi</taxon>
        <taxon>Fungi incertae sedis</taxon>
        <taxon>Mucoromycota</taxon>
        <taxon>Glomeromycotina</taxon>
        <taxon>Glomeromycetes</taxon>
        <taxon>Glomerales</taxon>
        <taxon>Glomeraceae</taxon>
        <taxon>Rhizophagus</taxon>
    </lineage>
</organism>
<protein>
    <submittedName>
        <fullName evidence="1">Uncharacterized protein</fullName>
    </submittedName>
</protein>
<keyword evidence="2" id="KW-1185">Reference proteome</keyword>
<evidence type="ECO:0000313" key="2">
    <source>
        <dbReference type="Proteomes" id="UP000247702"/>
    </source>
</evidence>
<dbReference type="Proteomes" id="UP000247702">
    <property type="component" value="Unassembled WGS sequence"/>
</dbReference>
<gene>
    <name evidence="1" type="ORF">RclHR1_08600003</name>
</gene>
<accession>A0A2Z6SCB7</accession>